<evidence type="ECO:0000313" key="1">
    <source>
        <dbReference type="EMBL" id="MBC9797862.1"/>
    </source>
</evidence>
<keyword evidence="2" id="KW-1185">Reference proteome</keyword>
<dbReference type="RefSeq" id="WP_187966991.1">
    <property type="nucleotide sequence ID" value="NZ_JACVDC010000076.1"/>
</dbReference>
<proteinExistence type="predicted"/>
<evidence type="ECO:0000313" key="2">
    <source>
        <dbReference type="Proteomes" id="UP000653730"/>
    </source>
</evidence>
<dbReference type="EMBL" id="JACVDC010000076">
    <property type="protein sequence ID" value="MBC9797862.1"/>
    <property type="molecule type" value="Genomic_DNA"/>
</dbReference>
<gene>
    <name evidence="1" type="ORF">IBL28_17960</name>
</gene>
<protein>
    <submittedName>
        <fullName evidence="1">Uncharacterized protein</fullName>
    </submittedName>
</protein>
<accession>A0A926JVA7</accession>
<dbReference type="InterPro" id="IPR029278">
    <property type="entry name" value="Imm26"/>
</dbReference>
<name>A0A926JVA7_9FLAO</name>
<dbReference type="Proteomes" id="UP000653730">
    <property type="component" value="Unassembled WGS sequence"/>
</dbReference>
<dbReference type="Pfam" id="PF15428">
    <property type="entry name" value="Imm26"/>
    <property type="match status" value="1"/>
</dbReference>
<dbReference type="AlphaFoldDB" id="A0A926JVA7"/>
<comment type="caution">
    <text evidence="1">The sequence shown here is derived from an EMBL/GenBank/DDBJ whole genome shotgun (WGS) entry which is preliminary data.</text>
</comment>
<organism evidence="1 2">
    <name type="scientific">Sinomicrobium weinanense</name>
    <dbReference type="NCBI Taxonomy" id="2842200"/>
    <lineage>
        <taxon>Bacteria</taxon>
        <taxon>Pseudomonadati</taxon>
        <taxon>Bacteroidota</taxon>
        <taxon>Flavobacteriia</taxon>
        <taxon>Flavobacteriales</taxon>
        <taxon>Flavobacteriaceae</taxon>
        <taxon>Sinomicrobium</taxon>
    </lineage>
</organism>
<reference evidence="1 2" key="1">
    <citation type="submission" date="2020-09" db="EMBL/GenBank/DDBJ databases">
        <title>Sinomicrobium weinanense sp. nov., a halophilic bacteria isolated from saline-alkali soil.</title>
        <authorList>
            <person name="Wu P."/>
            <person name="Ren H."/>
            <person name="Mei Y."/>
            <person name="Liang Y."/>
            <person name="Chen Z."/>
        </authorList>
    </citation>
    <scope>NUCLEOTIDE SEQUENCE [LARGE SCALE GENOMIC DNA]</scope>
    <source>
        <strain evidence="1 2">FJxs</strain>
    </source>
</reference>
<sequence>MNKKLKVGDYFGLNLADGSFIIGRLIFDPTQKAVQEDGHHNFTFVQDCYLIQVYKGIHKEFDEKKLSSLETLIPGLYIYKSAFYKKLYKPNWQYLGHKKINLDEVDFPMVISNAEKYYFQYGEINIPIAMEEDLDIRRTTHTTQSQVIIMALHYMERDDIIRKDYFMPKTFLEKADVRFAEEQLQNRIFNMTGINLTKSYHELALEHGFDLSRFYK</sequence>